<dbReference type="PANTHER" id="PTHR42756">
    <property type="entry name" value="TRANSCRIPTIONAL REGULATOR, MARR"/>
    <property type="match status" value="1"/>
</dbReference>
<dbReference type="Proteomes" id="UP000518605">
    <property type="component" value="Unassembled WGS sequence"/>
</dbReference>
<feature type="domain" description="HTH marR-type" evidence="4">
    <location>
        <begin position="5"/>
        <end position="136"/>
    </location>
</feature>
<dbReference type="PANTHER" id="PTHR42756:SF1">
    <property type="entry name" value="TRANSCRIPTIONAL REPRESSOR OF EMRAB OPERON"/>
    <property type="match status" value="1"/>
</dbReference>
<keyword evidence="1" id="KW-0805">Transcription regulation</keyword>
<comment type="caution">
    <text evidence="5">The sequence shown here is derived from an EMBL/GenBank/DDBJ whole genome shotgun (WGS) entry which is preliminary data.</text>
</comment>
<dbReference type="InterPro" id="IPR000835">
    <property type="entry name" value="HTH_MarR-typ"/>
</dbReference>
<keyword evidence="3" id="KW-0804">Transcription</keyword>
<sequence length="136" mass="15942">MDEEWKELYPLLKSVYKKMKTEWHKGLDCSFSVNQTRMLQYLNRKSPMKSTELAEMLLITAGGVTLMGDKLLERGLIERVRCDLDRRVVQIAITDEGKNYIESFDERDSAIIAYISERISTEDLHHLSRIFKLLDQ</sequence>
<proteinExistence type="predicted"/>
<dbReference type="InterPro" id="IPR036388">
    <property type="entry name" value="WH-like_DNA-bd_sf"/>
</dbReference>
<dbReference type="Pfam" id="PF01047">
    <property type="entry name" value="MarR"/>
    <property type="match status" value="1"/>
</dbReference>
<reference evidence="5 6" key="1">
    <citation type="submission" date="2020-08" db="EMBL/GenBank/DDBJ databases">
        <title>Genomic Encyclopedia of Type Strains, Phase III (KMG-III): the genomes of soil and plant-associated and newly described type strains.</title>
        <authorList>
            <person name="Whitman W."/>
        </authorList>
    </citation>
    <scope>NUCLEOTIDE SEQUENCE [LARGE SCALE GENOMIC DNA]</scope>
    <source>
        <strain evidence="5 6">CECT 8234</strain>
    </source>
</reference>
<dbReference type="GO" id="GO:0003677">
    <property type="term" value="F:DNA binding"/>
    <property type="evidence" value="ECO:0007669"/>
    <property type="project" value="UniProtKB-KW"/>
</dbReference>
<dbReference type="Gene3D" id="1.10.10.10">
    <property type="entry name" value="Winged helix-like DNA-binding domain superfamily/Winged helix DNA-binding domain"/>
    <property type="match status" value="1"/>
</dbReference>
<evidence type="ECO:0000313" key="5">
    <source>
        <dbReference type="EMBL" id="MBB3151382.1"/>
    </source>
</evidence>
<dbReference type="AlphaFoldDB" id="A0A7W5C556"/>
<evidence type="ECO:0000256" key="2">
    <source>
        <dbReference type="ARBA" id="ARBA00023125"/>
    </source>
</evidence>
<dbReference type="InterPro" id="IPR036390">
    <property type="entry name" value="WH_DNA-bd_sf"/>
</dbReference>
<dbReference type="SUPFAM" id="SSF46785">
    <property type="entry name" value="Winged helix' DNA-binding domain"/>
    <property type="match status" value="1"/>
</dbReference>
<evidence type="ECO:0000256" key="1">
    <source>
        <dbReference type="ARBA" id="ARBA00023015"/>
    </source>
</evidence>
<evidence type="ECO:0000256" key="3">
    <source>
        <dbReference type="ARBA" id="ARBA00023163"/>
    </source>
</evidence>
<gene>
    <name evidence="5" type="ORF">FHS16_001425</name>
</gene>
<keyword evidence="2 5" id="KW-0238">DNA-binding</keyword>
<organism evidence="5 6">
    <name type="scientific">Paenibacillus endophyticus</name>
    <dbReference type="NCBI Taxonomy" id="1294268"/>
    <lineage>
        <taxon>Bacteria</taxon>
        <taxon>Bacillati</taxon>
        <taxon>Bacillota</taxon>
        <taxon>Bacilli</taxon>
        <taxon>Bacillales</taxon>
        <taxon>Paenibacillaceae</taxon>
        <taxon>Paenibacillus</taxon>
    </lineage>
</organism>
<name>A0A7W5C556_9BACL</name>
<keyword evidence="6" id="KW-1185">Reference proteome</keyword>
<dbReference type="GO" id="GO:0003700">
    <property type="term" value="F:DNA-binding transcription factor activity"/>
    <property type="evidence" value="ECO:0007669"/>
    <property type="project" value="InterPro"/>
</dbReference>
<evidence type="ECO:0000259" key="4">
    <source>
        <dbReference type="PROSITE" id="PS50995"/>
    </source>
</evidence>
<protein>
    <submittedName>
        <fullName evidence="5">DNA-binding MarR family transcriptional regulator</fullName>
    </submittedName>
</protein>
<dbReference type="EMBL" id="JACHXW010000003">
    <property type="protein sequence ID" value="MBB3151382.1"/>
    <property type="molecule type" value="Genomic_DNA"/>
</dbReference>
<dbReference type="PRINTS" id="PR00598">
    <property type="entry name" value="HTHMARR"/>
</dbReference>
<evidence type="ECO:0000313" key="6">
    <source>
        <dbReference type="Proteomes" id="UP000518605"/>
    </source>
</evidence>
<accession>A0A7W5C556</accession>
<dbReference type="PROSITE" id="PS50995">
    <property type="entry name" value="HTH_MARR_2"/>
    <property type="match status" value="1"/>
</dbReference>
<dbReference type="RefSeq" id="WP_183560283.1">
    <property type="nucleotide sequence ID" value="NZ_CBCSLB010000002.1"/>
</dbReference>
<dbReference type="SMART" id="SM00347">
    <property type="entry name" value="HTH_MARR"/>
    <property type="match status" value="1"/>
</dbReference>